<sequence length="63" mass="6890">RAAARAQRPVTVRYADKSGVLQTLTVTPLRVEGGVIDALTADGKAVRFPLHRLRSVELHNPDE</sequence>
<dbReference type="EMBL" id="QFNY01000336">
    <property type="protein sequence ID" value="PZO97999.1"/>
    <property type="molecule type" value="Genomic_DNA"/>
</dbReference>
<organism evidence="1 2">
    <name type="scientific">Corynebacterium urealyticum</name>
    <dbReference type="NCBI Taxonomy" id="43771"/>
    <lineage>
        <taxon>Bacteria</taxon>
        <taxon>Bacillati</taxon>
        <taxon>Actinomycetota</taxon>
        <taxon>Actinomycetes</taxon>
        <taxon>Mycobacteriales</taxon>
        <taxon>Corynebacteriaceae</taxon>
        <taxon>Corynebacterium</taxon>
    </lineage>
</organism>
<gene>
    <name evidence="1" type="ORF">DI609_11770</name>
</gene>
<name>A0A2W5AZW9_9CORY</name>
<dbReference type="Proteomes" id="UP000249451">
    <property type="component" value="Unassembled WGS sequence"/>
</dbReference>
<reference evidence="1 2" key="1">
    <citation type="submission" date="2017-11" db="EMBL/GenBank/DDBJ databases">
        <title>Infants hospitalized years apart are colonized by the same room-sourced microbial strains.</title>
        <authorList>
            <person name="Brooks B."/>
            <person name="Olm M.R."/>
            <person name="Firek B.A."/>
            <person name="Baker R."/>
            <person name="Thomas B.C."/>
            <person name="Morowitz M.J."/>
            <person name="Banfield J.F."/>
        </authorList>
    </citation>
    <scope>NUCLEOTIDE SEQUENCE [LARGE SCALE GENOMIC DNA]</scope>
    <source>
        <strain evidence="1">S2_012_000_R3_87</strain>
    </source>
</reference>
<feature type="non-terminal residue" evidence="1">
    <location>
        <position position="1"/>
    </location>
</feature>
<proteinExistence type="predicted"/>
<dbReference type="AlphaFoldDB" id="A0A2W5AZW9"/>
<evidence type="ECO:0000313" key="1">
    <source>
        <dbReference type="EMBL" id="PZO97999.1"/>
    </source>
</evidence>
<protein>
    <recommendedName>
        <fullName evidence="3">WYL domain-containing protein</fullName>
    </recommendedName>
</protein>
<comment type="caution">
    <text evidence="1">The sequence shown here is derived from an EMBL/GenBank/DDBJ whole genome shotgun (WGS) entry which is preliminary data.</text>
</comment>
<evidence type="ECO:0000313" key="2">
    <source>
        <dbReference type="Proteomes" id="UP000249451"/>
    </source>
</evidence>
<evidence type="ECO:0008006" key="3">
    <source>
        <dbReference type="Google" id="ProtNLM"/>
    </source>
</evidence>
<accession>A0A2W5AZW9</accession>